<dbReference type="EC" id="2.4.2.7" evidence="6"/>
<dbReference type="GO" id="GO:0006168">
    <property type="term" value="P:adenine salvage"/>
    <property type="evidence" value="ECO:0007669"/>
    <property type="project" value="InterPro"/>
</dbReference>
<dbReference type="GO" id="GO:0005737">
    <property type="term" value="C:cytoplasm"/>
    <property type="evidence" value="ECO:0007669"/>
    <property type="project" value="UniProtKB-SubCell"/>
</dbReference>
<dbReference type="GO" id="GO:0006166">
    <property type="term" value="P:purine ribonucleoside salvage"/>
    <property type="evidence" value="ECO:0007669"/>
    <property type="project" value="UniProtKB-KW"/>
</dbReference>
<comment type="catalytic activity">
    <reaction evidence="1">
        <text>AMP + diphosphate = 5-phospho-alpha-D-ribose 1-diphosphate + adenine</text>
        <dbReference type="Rhea" id="RHEA:16609"/>
        <dbReference type="ChEBI" id="CHEBI:16708"/>
        <dbReference type="ChEBI" id="CHEBI:33019"/>
        <dbReference type="ChEBI" id="CHEBI:58017"/>
        <dbReference type="ChEBI" id="CHEBI:456215"/>
        <dbReference type="EC" id="2.4.2.7"/>
    </reaction>
</comment>
<dbReference type="GO" id="GO:0016208">
    <property type="term" value="F:AMP binding"/>
    <property type="evidence" value="ECO:0007669"/>
    <property type="project" value="TreeGrafter"/>
</dbReference>
<evidence type="ECO:0000256" key="6">
    <source>
        <dbReference type="ARBA" id="ARBA00011893"/>
    </source>
</evidence>
<protein>
    <recommendedName>
        <fullName evidence="6">adenine phosphoribosyltransferase</fullName>
        <ecNumber evidence="6">2.4.2.7</ecNumber>
    </recommendedName>
</protein>
<evidence type="ECO:0000313" key="13">
    <source>
        <dbReference type="Proteomes" id="UP001211065"/>
    </source>
</evidence>
<name>A0AAD5U7S1_9FUNG</name>
<comment type="subcellular location">
    <subcellularLocation>
        <location evidence="3">Cytoplasm</location>
    </subcellularLocation>
</comment>
<keyword evidence="13" id="KW-1185">Reference proteome</keyword>
<organism evidence="12 13">
    <name type="scientific">Clydaea vesicula</name>
    <dbReference type="NCBI Taxonomy" id="447962"/>
    <lineage>
        <taxon>Eukaryota</taxon>
        <taxon>Fungi</taxon>
        <taxon>Fungi incertae sedis</taxon>
        <taxon>Chytridiomycota</taxon>
        <taxon>Chytridiomycota incertae sedis</taxon>
        <taxon>Chytridiomycetes</taxon>
        <taxon>Lobulomycetales</taxon>
        <taxon>Lobulomycetaceae</taxon>
        <taxon>Clydaea</taxon>
    </lineage>
</organism>
<dbReference type="GO" id="GO:0044209">
    <property type="term" value="P:AMP salvage"/>
    <property type="evidence" value="ECO:0007669"/>
    <property type="project" value="TreeGrafter"/>
</dbReference>
<dbReference type="NCBIfam" id="NF002634">
    <property type="entry name" value="PRK02304.1-3"/>
    <property type="match status" value="1"/>
</dbReference>
<dbReference type="HAMAP" id="MF_00004">
    <property type="entry name" value="Aden_phosphoribosyltr"/>
    <property type="match status" value="1"/>
</dbReference>
<dbReference type="CDD" id="cd06223">
    <property type="entry name" value="PRTases_typeI"/>
    <property type="match status" value="1"/>
</dbReference>
<dbReference type="GO" id="GO:0003999">
    <property type="term" value="F:adenine phosphoribosyltransferase activity"/>
    <property type="evidence" value="ECO:0007669"/>
    <property type="project" value="UniProtKB-EC"/>
</dbReference>
<dbReference type="PANTHER" id="PTHR32315">
    <property type="entry name" value="ADENINE PHOSPHORIBOSYLTRANSFERASE"/>
    <property type="match status" value="1"/>
</dbReference>
<feature type="domain" description="Phosphoribosyltransferase" evidence="11">
    <location>
        <begin position="39"/>
        <end position="153"/>
    </location>
</feature>
<dbReference type="GO" id="GO:0002055">
    <property type="term" value="F:adenine binding"/>
    <property type="evidence" value="ECO:0007669"/>
    <property type="project" value="TreeGrafter"/>
</dbReference>
<sequence length="179" mass="19418">MSSQKDIELIKSKIKIIPDFPQKGIMFQDIFPVFKDPLAVEALVTHITSHILSTQLKKVDAIVGLDARGFLIGPIIAMRLGCAFVPVRKRGKLPGGTVQVAYQKEYGTDYFEMQDDAISAGQNVIILDDLIATGGSAKAAGDLVGKMGGSVLEYIFFIELTFLNGAKLLNAPVYSLIKD</sequence>
<gene>
    <name evidence="12" type="primary">APT1</name>
    <name evidence="12" type="ORF">HK099_008288</name>
</gene>
<dbReference type="FunFam" id="3.40.50.2020:FF:000021">
    <property type="entry name" value="Adenine phosphoribosyltransferase"/>
    <property type="match status" value="1"/>
</dbReference>
<evidence type="ECO:0000256" key="3">
    <source>
        <dbReference type="ARBA" id="ARBA00004496"/>
    </source>
</evidence>
<accession>A0AAD5U7S1</accession>
<evidence type="ECO:0000256" key="1">
    <source>
        <dbReference type="ARBA" id="ARBA00000868"/>
    </source>
</evidence>
<comment type="caution">
    <text evidence="12">The sequence shown here is derived from an EMBL/GenBank/DDBJ whole genome shotgun (WGS) entry which is preliminary data.</text>
</comment>
<evidence type="ECO:0000256" key="7">
    <source>
        <dbReference type="ARBA" id="ARBA00022490"/>
    </source>
</evidence>
<dbReference type="InterPro" id="IPR050054">
    <property type="entry name" value="UPRTase/APRTase"/>
</dbReference>
<evidence type="ECO:0000256" key="2">
    <source>
        <dbReference type="ARBA" id="ARBA00003968"/>
    </source>
</evidence>
<dbReference type="NCBIfam" id="NF002636">
    <property type="entry name" value="PRK02304.1-5"/>
    <property type="match status" value="1"/>
</dbReference>
<keyword evidence="8 12" id="KW-0328">Glycosyltransferase</keyword>
<keyword evidence="10" id="KW-0660">Purine salvage</keyword>
<comment type="function">
    <text evidence="2">Catalyzes a salvage reaction resulting in the formation of AMP, that is energically less costly than de novo synthesis.</text>
</comment>
<evidence type="ECO:0000256" key="4">
    <source>
        <dbReference type="ARBA" id="ARBA00004659"/>
    </source>
</evidence>
<keyword evidence="7" id="KW-0963">Cytoplasm</keyword>
<keyword evidence="9" id="KW-0808">Transferase</keyword>
<evidence type="ECO:0000259" key="11">
    <source>
        <dbReference type="Pfam" id="PF00156"/>
    </source>
</evidence>
<dbReference type="AlphaFoldDB" id="A0AAD5U7S1"/>
<dbReference type="InterPro" id="IPR029057">
    <property type="entry name" value="PRTase-like"/>
</dbReference>
<dbReference type="Gene3D" id="3.40.50.2020">
    <property type="match status" value="1"/>
</dbReference>
<dbReference type="Pfam" id="PF00156">
    <property type="entry name" value="Pribosyltran"/>
    <property type="match status" value="1"/>
</dbReference>
<reference evidence="12" key="1">
    <citation type="submission" date="2020-05" db="EMBL/GenBank/DDBJ databases">
        <title>Phylogenomic resolution of chytrid fungi.</title>
        <authorList>
            <person name="Stajich J.E."/>
            <person name="Amses K."/>
            <person name="Simmons R."/>
            <person name="Seto K."/>
            <person name="Myers J."/>
            <person name="Bonds A."/>
            <person name="Quandt C.A."/>
            <person name="Barry K."/>
            <person name="Liu P."/>
            <person name="Grigoriev I."/>
            <person name="Longcore J.E."/>
            <person name="James T.Y."/>
        </authorList>
    </citation>
    <scope>NUCLEOTIDE SEQUENCE</scope>
    <source>
        <strain evidence="12">JEL0476</strain>
    </source>
</reference>
<comment type="similarity">
    <text evidence="5">Belongs to the purine/pyrimidine phosphoribosyltransferase family.</text>
</comment>
<dbReference type="NCBIfam" id="TIGR01090">
    <property type="entry name" value="apt"/>
    <property type="match status" value="1"/>
</dbReference>
<dbReference type="SUPFAM" id="SSF53271">
    <property type="entry name" value="PRTase-like"/>
    <property type="match status" value="1"/>
</dbReference>
<evidence type="ECO:0000256" key="10">
    <source>
        <dbReference type="ARBA" id="ARBA00022726"/>
    </source>
</evidence>
<dbReference type="PANTHER" id="PTHR32315:SF3">
    <property type="entry name" value="ADENINE PHOSPHORIBOSYLTRANSFERASE"/>
    <property type="match status" value="1"/>
</dbReference>
<dbReference type="InterPro" id="IPR005764">
    <property type="entry name" value="Ade_phspho_trans"/>
</dbReference>
<dbReference type="Proteomes" id="UP001211065">
    <property type="component" value="Unassembled WGS sequence"/>
</dbReference>
<comment type="pathway">
    <text evidence="4">Purine metabolism; AMP biosynthesis via salvage pathway; AMP from adenine: step 1/1.</text>
</comment>
<evidence type="ECO:0000313" key="12">
    <source>
        <dbReference type="EMBL" id="KAJ3227878.1"/>
    </source>
</evidence>
<evidence type="ECO:0000256" key="8">
    <source>
        <dbReference type="ARBA" id="ARBA00022676"/>
    </source>
</evidence>
<proteinExistence type="inferred from homology"/>
<dbReference type="InterPro" id="IPR000836">
    <property type="entry name" value="PRTase_dom"/>
</dbReference>
<dbReference type="EMBL" id="JADGJW010000009">
    <property type="protein sequence ID" value="KAJ3227878.1"/>
    <property type="molecule type" value="Genomic_DNA"/>
</dbReference>
<evidence type="ECO:0000256" key="5">
    <source>
        <dbReference type="ARBA" id="ARBA00008391"/>
    </source>
</evidence>
<evidence type="ECO:0000256" key="9">
    <source>
        <dbReference type="ARBA" id="ARBA00022679"/>
    </source>
</evidence>